<evidence type="ECO:0008006" key="3">
    <source>
        <dbReference type="Google" id="ProtNLM"/>
    </source>
</evidence>
<proteinExistence type="predicted"/>
<sequence>MKIIINGQPLEVTGKSLGDVMIELGFVDRRVAVAKNGEFVPQDDWAKTDLEAGDALEVLAPMQGG</sequence>
<accession>A0ABQ5UQ04</accession>
<dbReference type="InterPro" id="IPR010035">
    <property type="entry name" value="Thi_S"/>
</dbReference>
<organism evidence="1 2">
    <name type="scientific">Maritalea porphyrae</name>
    <dbReference type="NCBI Taxonomy" id="880732"/>
    <lineage>
        <taxon>Bacteria</taxon>
        <taxon>Pseudomonadati</taxon>
        <taxon>Pseudomonadota</taxon>
        <taxon>Alphaproteobacteria</taxon>
        <taxon>Hyphomicrobiales</taxon>
        <taxon>Devosiaceae</taxon>
        <taxon>Maritalea</taxon>
    </lineage>
</organism>
<dbReference type="Gene3D" id="3.10.20.30">
    <property type="match status" value="1"/>
</dbReference>
<dbReference type="InterPro" id="IPR016155">
    <property type="entry name" value="Mopterin_synth/thiamin_S_b"/>
</dbReference>
<dbReference type="InterPro" id="IPR012675">
    <property type="entry name" value="Beta-grasp_dom_sf"/>
</dbReference>
<dbReference type="RefSeq" id="WP_284362439.1">
    <property type="nucleotide sequence ID" value="NZ_BSNI01000002.1"/>
</dbReference>
<comment type="caution">
    <text evidence="1">The sequence shown here is derived from an EMBL/GenBank/DDBJ whole genome shotgun (WGS) entry which is preliminary data.</text>
</comment>
<evidence type="ECO:0000313" key="1">
    <source>
        <dbReference type="EMBL" id="GLQ16727.1"/>
    </source>
</evidence>
<dbReference type="PANTHER" id="PTHR34472:SF1">
    <property type="entry name" value="SULFUR CARRIER PROTEIN THIS"/>
    <property type="match status" value="1"/>
</dbReference>
<reference evidence="1" key="2">
    <citation type="submission" date="2023-01" db="EMBL/GenBank/DDBJ databases">
        <title>Draft genome sequence of Maritalea porphyrae strain NBRC 107169.</title>
        <authorList>
            <person name="Sun Q."/>
            <person name="Mori K."/>
        </authorList>
    </citation>
    <scope>NUCLEOTIDE SEQUENCE</scope>
    <source>
        <strain evidence="1">NBRC 107169</strain>
    </source>
</reference>
<keyword evidence="2" id="KW-1185">Reference proteome</keyword>
<reference evidence="1" key="1">
    <citation type="journal article" date="2014" name="Int. J. Syst. Evol. Microbiol.">
        <title>Complete genome of a new Firmicutes species belonging to the dominant human colonic microbiota ('Ruminococcus bicirculans') reveals two chromosomes and a selective capacity to utilize plant glucans.</title>
        <authorList>
            <consortium name="NISC Comparative Sequencing Program"/>
            <person name="Wegmann U."/>
            <person name="Louis P."/>
            <person name="Goesmann A."/>
            <person name="Henrissat B."/>
            <person name="Duncan S.H."/>
            <person name="Flint H.J."/>
        </authorList>
    </citation>
    <scope>NUCLEOTIDE SEQUENCE</scope>
    <source>
        <strain evidence="1">NBRC 107169</strain>
    </source>
</reference>
<dbReference type="Pfam" id="PF02597">
    <property type="entry name" value="ThiS"/>
    <property type="match status" value="1"/>
</dbReference>
<dbReference type="Proteomes" id="UP001161405">
    <property type="component" value="Unassembled WGS sequence"/>
</dbReference>
<evidence type="ECO:0000313" key="2">
    <source>
        <dbReference type="Proteomes" id="UP001161405"/>
    </source>
</evidence>
<dbReference type="CDD" id="cd00565">
    <property type="entry name" value="Ubl_ThiS"/>
    <property type="match status" value="1"/>
</dbReference>
<dbReference type="PANTHER" id="PTHR34472">
    <property type="entry name" value="SULFUR CARRIER PROTEIN THIS"/>
    <property type="match status" value="1"/>
</dbReference>
<dbReference type="NCBIfam" id="TIGR01683">
    <property type="entry name" value="thiS"/>
    <property type="match status" value="1"/>
</dbReference>
<gene>
    <name evidence="1" type="ORF">GCM10007879_09760</name>
</gene>
<protein>
    <recommendedName>
        <fullName evidence="3">Thiamine biosynthesis protein ThiS</fullName>
    </recommendedName>
</protein>
<name>A0ABQ5UQ04_9HYPH</name>
<dbReference type="InterPro" id="IPR003749">
    <property type="entry name" value="ThiS/MoaD-like"/>
</dbReference>
<dbReference type="SUPFAM" id="SSF54285">
    <property type="entry name" value="MoaD/ThiS"/>
    <property type="match status" value="1"/>
</dbReference>
<dbReference type="EMBL" id="BSNI01000002">
    <property type="protein sequence ID" value="GLQ16727.1"/>
    <property type="molecule type" value="Genomic_DNA"/>
</dbReference>